<proteinExistence type="inferred from homology"/>
<dbReference type="Pfam" id="PF25037">
    <property type="entry name" value="VPS13_C"/>
    <property type="match status" value="1"/>
</dbReference>
<dbReference type="GO" id="GO:0006623">
    <property type="term" value="P:protein targeting to vacuole"/>
    <property type="evidence" value="ECO:0007669"/>
    <property type="project" value="TreeGrafter"/>
</dbReference>
<gene>
    <name evidence="3" type="ORF">A4X13_0g7175</name>
</gene>
<evidence type="ECO:0000313" key="3">
    <source>
        <dbReference type="EMBL" id="KAE8241994.1"/>
    </source>
</evidence>
<dbReference type="Proteomes" id="UP000077521">
    <property type="component" value="Unassembled WGS sequence"/>
</dbReference>
<dbReference type="EMBL" id="LWDF02000820">
    <property type="protein sequence ID" value="KAE8241994.1"/>
    <property type="molecule type" value="Genomic_DNA"/>
</dbReference>
<comment type="similarity">
    <text evidence="1">Belongs to the VPS13 family.</text>
</comment>
<dbReference type="PANTHER" id="PTHR16166">
    <property type="entry name" value="VACUOLAR PROTEIN SORTING-ASSOCIATED PROTEIN VPS13"/>
    <property type="match status" value="1"/>
</dbReference>
<protein>
    <recommendedName>
        <fullName evidence="2">Intermembrane lipid transfer protein VPS13-like C-terminal domain-containing protein</fullName>
    </recommendedName>
</protein>
<reference evidence="3" key="2">
    <citation type="journal article" date="2019" name="IMA Fungus">
        <title>Genome sequencing and comparison of five Tilletia species to identify candidate genes for the detection of regulated species infecting wheat.</title>
        <authorList>
            <person name="Nguyen H.D.T."/>
            <person name="Sultana T."/>
            <person name="Kesanakurti P."/>
            <person name="Hambleton S."/>
        </authorList>
    </citation>
    <scope>NUCLEOTIDE SEQUENCE</scope>
    <source>
        <strain evidence="3">DAOMC 236416</strain>
    </source>
</reference>
<keyword evidence="4" id="KW-1185">Reference proteome</keyword>
<dbReference type="GO" id="GO:0045053">
    <property type="term" value="P:protein retention in Golgi apparatus"/>
    <property type="evidence" value="ECO:0007669"/>
    <property type="project" value="TreeGrafter"/>
</dbReference>
<dbReference type="InterPro" id="IPR056748">
    <property type="entry name" value="VPS13-like_C"/>
</dbReference>
<evidence type="ECO:0000313" key="4">
    <source>
        <dbReference type="Proteomes" id="UP000077521"/>
    </source>
</evidence>
<evidence type="ECO:0000256" key="1">
    <source>
        <dbReference type="ARBA" id="ARBA00006545"/>
    </source>
</evidence>
<evidence type="ECO:0000259" key="2">
    <source>
        <dbReference type="Pfam" id="PF25037"/>
    </source>
</evidence>
<dbReference type="AlphaFoldDB" id="A0A8T8SLB8"/>
<dbReference type="GO" id="GO:0045324">
    <property type="term" value="P:late endosome to vacuole transport"/>
    <property type="evidence" value="ECO:0007669"/>
    <property type="project" value="TreeGrafter"/>
</dbReference>
<feature type="domain" description="Intermembrane lipid transfer protein VPS13-like C-terminal" evidence="2">
    <location>
        <begin position="331"/>
        <end position="438"/>
    </location>
</feature>
<name>A0A8T8SLB8_9BASI</name>
<reference evidence="3" key="1">
    <citation type="submission" date="2016-04" db="EMBL/GenBank/DDBJ databases">
        <authorList>
            <person name="Nguyen H.D."/>
            <person name="Samba Siva P."/>
            <person name="Cullis J."/>
            <person name="Levesque C.A."/>
            <person name="Hambleton S."/>
        </authorList>
    </citation>
    <scope>NUCLEOTIDE SEQUENCE</scope>
    <source>
        <strain evidence="3">DAOMC 236416</strain>
    </source>
</reference>
<dbReference type="InterPro" id="IPR026847">
    <property type="entry name" value="VPS13"/>
</dbReference>
<comment type="caution">
    <text evidence="3">The sequence shown here is derived from an EMBL/GenBank/DDBJ whole genome shotgun (WGS) entry which is preliminary data.</text>
</comment>
<feature type="non-terminal residue" evidence="3">
    <location>
        <position position="460"/>
    </location>
</feature>
<dbReference type="GO" id="GO:0007005">
    <property type="term" value="P:mitochondrion organization"/>
    <property type="evidence" value="ECO:0007669"/>
    <property type="project" value="TreeGrafter"/>
</dbReference>
<sequence>SILLQEITAELDEDFLFALYDFSKLRGASWEAVADENSDFIEHPRDIPEPHASIAGQDDIYFEVLHLQPIALNLSFMRTERVNADERVSSRNPLIFFFNALTMALGNVNDAPVRLNALVLENVRLSPAVLQQRIVYHYGQGFLLQLYRVLGSADFLGNPVGLFTNVSSGVADIFYEPYQGLVMHGNKELGLGIARGASSFVKKTVFGVTDSVSKVTGSIGKGLAAATMDKDFQSRRRMSRFRNKPKHALYGITAGANSFFTSVASGFEGLALKPLEGAEQGGAAGFFKGVGKGIVGAITKPAVGVFDLASNVTEGMRNTTVVFDQNDIDRVRLPRFIAADGVVRPYSDREALGQTWLKNVDNGRLMKENYVAHVDVEDAESDAVAMLTTTRVLLIRTLKLKVLLEIPLAELSSISLEAQGIALVLQGNSERPFLKIPDPGTRNFFFKHAANVVRQYNAKF</sequence>
<dbReference type="PANTHER" id="PTHR16166:SF93">
    <property type="entry name" value="INTERMEMBRANE LIPID TRANSFER PROTEIN VPS13"/>
    <property type="match status" value="1"/>
</dbReference>
<accession>A0A8T8SLB8</accession>
<organism evidence="3 4">
    <name type="scientific">Tilletia indica</name>
    <dbReference type="NCBI Taxonomy" id="43049"/>
    <lineage>
        <taxon>Eukaryota</taxon>
        <taxon>Fungi</taxon>
        <taxon>Dikarya</taxon>
        <taxon>Basidiomycota</taxon>
        <taxon>Ustilaginomycotina</taxon>
        <taxon>Exobasidiomycetes</taxon>
        <taxon>Tilletiales</taxon>
        <taxon>Tilletiaceae</taxon>
        <taxon>Tilletia</taxon>
    </lineage>
</organism>